<comment type="caution">
    <text evidence="3">The sequence shown here is derived from an EMBL/GenBank/DDBJ whole genome shotgun (WGS) entry which is preliminary data.</text>
</comment>
<reference evidence="3 4" key="1">
    <citation type="submission" date="2020-08" db="EMBL/GenBank/DDBJ databases">
        <title>Plant Genome Project.</title>
        <authorList>
            <person name="Zhang R.-G."/>
        </authorList>
    </citation>
    <scope>NUCLEOTIDE SEQUENCE [LARGE SCALE GENOMIC DNA]</scope>
    <source>
        <tissue evidence="3">Rhizome</tissue>
    </source>
</reference>
<proteinExistence type="predicted"/>
<evidence type="ECO:0000313" key="4">
    <source>
        <dbReference type="Proteomes" id="UP000734854"/>
    </source>
</evidence>
<organism evidence="3 4">
    <name type="scientific">Zingiber officinale</name>
    <name type="common">Ginger</name>
    <name type="synonym">Amomum zingiber</name>
    <dbReference type="NCBI Taxonomy" id="94328"/>
    <lineage>
        <taxon>Eukaryota</taxon>
        <taxon>Viridiplantae</taxon>
        <taxon>Streptophyta</taxon>
        <taxon>Embryophyta</taxon>
        <taxon>Tracheophyta</taxon>
        <taxon>Spermatophyta</taxon>
        <taxon>Magnoliopsida</taxon>
        <taxon>Liliopsida</taxon>
        <taxon>Zingiberales</taxon>
        <taxon>Zingiberaceae</taxon>
        <taxon>Zingiber</taxon>
    </lineage>
</organism>
<sequence>MASTRTPSHRYASVDSRSSSDASPPSFSRKNSGKNLSYLPLLIGNGGGRGTSDTALAAAPRTENYSGALVTAREGKSGRNNFGSLMKKLVEKRTNPKLGSGDRLVLAVPDGLIAKELKKYSKGTHLSALSKKLSQKGGAAEKALTEVKTNTRTLAMVLRSERDLLAQNKEYEVEISELRLLMEEKDREVEKLKDMCLKQGEEIKALKDAILFPDVINSQLQELLEEQDFELKQTKQVIPSLQNQVTYLTGQLQCLAADLAEVKTDKYGVEICSDRHLSTQRTPKFYKEAANQLEYSSGDYMASECRSLDDMFLKDLNPCLTPFSKMKSQERDELVYGSPENDRLFRYDTQLS</sequence>
<accession>A0A8J5LKZ4</accession>
<feature type="coiled-coil region" evidence="1">
    <location>
        <begin position="161"/>
        <end position="237"/>
    </location>
</feature>
<feature type="compositionally biased region" description="Low complexity" evidence="2">
    <location>
        <begin position="13"/>
        <end position="29"/>
    </location>
</feature>
<keyword evidence="4" id="KW-1185">Reference proteome</keyword>
<evidence type="ECO:0000256" key="1">
    <source>
        <dbReference type="SAM" id="Coils"/>
    </source>
</evidence>
<dbReference type="PANTHER" id="PTHR35493:SF1">
    <property type="entry name" value="STRUCTURAL MAINTENANCE OF CHROMOSOMES PROTEIN"/>
    <property type="match status" value="1"/>
</dbReference>
<dbReference type="Proteomes" id="UP000734854">
    <property type="component" value="Unassembled WGS sequence"/>
</dbReference>
<evidence type="ECO:0000256" key="2">
    <source>
        <dbReference type="SAM" id="MobiDB-lite"/>
    </source>
</evidence>
<dbReference type="OrthoDB" id="760436at2759"/>
<dbReference type="AlphaFoldDB" id="A0A8J5LKZ4"/>
<dbReference type="EMBL" id="JACMSC010000005">
    <property type="protein sequence ID" value="KAG6519959.1"/>
    <property type="molecule type" value="Genomic_DNA"/>
</dbReference>
<gene>
    <name evidence="3" type="ORF">ZIOFF_016988</name>
</gene>
<dbReference type="PANTHER" id="PTHR35493">
    <property type="entry name" value="STRUCTURAL MAINTENANCE OF CHROMOSOMES PROTEIN"/>
    <property type="match status" value="1"/>
</dbReference>
<evidence type="ECO:0000313" key="3">
    <source>
        <dbReference type="EMBL" id="KAG6519959.1"/>
    </source>
</evidence>
<keyword evidence="1" id="KW-0175">Coiled coil</keyword>
<feature type="region of interest" description="Disordered" evidence="2">
    <location>
        <begin position="1"/>
        <end position="31"/>
    </location>
</feature>
<name>A0A8J5LKZ4_ZINOF</name>
<protein>
    <submittedName>
        <fullName evidence="3">Uncharacterized protein</fullName>
    </submittedName>
</protein>